<dbReference type="GO" id="GO:0030554">
    <property type="term" value="F:adenyl nucleotide binding"/>
    <property type="evidence" value="ECO:0007669"/>
    <property type="project" value="UniProtKB-ARBA"/>
</dbReference>
<dbReference type="PANTHER" id="PTHR43401:SF5">
    <property type="entry name" value="ALCOHOL DEHYDROGENASE-RELATED"/>
    <property type="match status" value="1"/>
</dbReference>
<evidence type="ECO:0000256" key="3">
    <source>
        <dbReference type="ARBA" id="ARBA00023002"/>
    </source>
</evidence>
<keyword evidence="3" id="KW-0560">Oxidoreductase</keyword>
<dbReference type="PANTHER" id="PTHR43401">
    <property type="entry name" value="L-THREONINE 3-DEHYDROGENASE"/>
    <property type="match status" value="1"/>
</dbReference>
<dbReference type="Pfam" id="PF08240">
    <property type="entry name" value="ADH_N"/>
    <property type="match status" value="1"/>
</dbReference>
<reference evidence="7 8" key="1">
    <citation type="journal article" date="2019" name="Int. J. Syst. Evol. Microbiol.">
        <title>The Global Catalogue of Microorganisms (GCM) 10K type strain sequencing project: providing services to taxonomists for standard genome sequencing and annotation.</title>
        <authorList>
            <consortium name="The Broad Institute Genomics Platform"/>
            <consortium name="The Broad Institute Genome Sequencing Center for Infectious Disease"/>
            <person name="Wu L."/>
            <person name="Ma J."/>
        </authorList>
    </citation>
    <scope>NUCLEOTIDE SEQUENCE [LARGE SCALE GENOMIC DNA]</scope>
    <source>
        <strain evidence="7 8">IBRC-M 10256</strain>
    </source>
</reference>
<dbReference type="EMBL" id="JBHSAQ010000002">
    <property type="protein sequence ID" value="MFC3958085.1"/>
    <property type="molecule type" value="Genomic_DNA"/>
</dbReference>
<comment type="similarity">
    <text evidence="4">Belongs to the zinc-containing alcohol dehydrogenase family.</text>
</comment>
<sequence>MRAAVLEDYGEPLEIRDVDPPDPAPHGVVVAVEACGICRSDWHAWMGHGEWADDRVSRGQILGHEPAGRVLEVGSGVDSLAVGDRVVIPFNLGDGTCRYCLNGHGNVCADGAALGFEPEVPGAFAEQLHVPHAEYNAVSLPDDVSTESAAALGCRYVTAFHALAHRADVGGGDRVAVHGCGGLGLAAVQIADALGASVVTVDVRDEPLGMAESLGADATVNAGEVEGVPEAVAARVGDGASERTENEDSTRHGTGPGPDGSVDVSIDALGRAETCRNSIRCLQPRGTHVQLGLTTDAERGEISLPMDAITRWDVSVLGSRGMPPTRYGELLTTIESGALDPGRLVTNRVSLSAVSDRLRAMSEYGTSGIEVVTDFSS</sequence>
<dbReference type="SMART" id="SM00829">
    <property type="entry name" value="PKS_ER"/>
    <property type="match status" value="1"/>
</dbReference>
<keyword evidence="2 4" id="KW-0862">Zinc</keyword>
<dbReference type="InterPro" id="IPR002328">
    <property type="entry name" value="ADH_Zn_CS"/>
</dbReference>
<dbReference type="GO" id="GO:0046872">
    <property type="term" value="F:metal ion binding"/>
    <property type="evidence" value="ECO:0007669"/>
    <property type="project" value="UniProtKB-KW"/>
</dbReference>
<dbReference type="PROSITE" id="PS00059">
    <property type="entry name" value="ADH_ZINC"/>
    <property type="match status" value="1"/>
</dbReference>
<dbReference type="GeneID" id="73903468"/>
<accession>A0ABD5NMR2</accession>
<dbReference type="Proteomes" id="UP001595846">
    <property type="component" value="Unassembled WGS sequence"/>
</dbReference>
<dbReference type="SUPFAM" id="SSF50129">
    <property type="entry name" value="GroES-like"/>
    <property type="match status" value="1"/>
</dbReference>
<evidence type="ECO:0000256" key="2">
    <source>
        <dbReference type="ARBA" id="ARBA00022833"/>
    </source>
</evidence>
<keyword evidence="8" id="KW-1185">Reference proteome</keyword>
<dbReference type="InterPro" id="IPR050129">
    <property type="entry name" value="Zn_alcohol_dh"/>
</dbReference>
<comment type="cofactor">
    <cofactor evidence="4">
        <name>Zn(2+)</name>
        <dbReference type="ChEBI" id="CHEBI:29105"/>
    </cofactor>
</comment>
<evidence type="ECO:0000313" key="7">
    <source>
        <dbReference type="EMBL" id="MFC3958085.1"/>
    </source>
</evidence>
<dbReference type="GO" id="GO:0016616">
    <property type="term" value="F:oxidoreductase activity, acting on the CH-OH group of donors, NAD or NADP as acceptor"/>
    <property type="evidence" value="ECO:0007669"/>
    <property type="project" value="UniProtKB-ARBA"/>
</dbReference>
<dbReference type="InterPro" id="IPR013149">
    <property type="entry name" value="ADH-like_C"/>
</dbReference>
<dbReference type="CDD" id="cd08260">
    <property type="entry name" value="Zn_ADH6"/>
    <property type="match status" value="1"/>
</dbReference>
<dbReference type="Pfam" id="PF00107">
    <property type="entry name" value="ADH_zinc_N"/>
    <property type="match status" value="1"/>
</dbReference>
<evidence type="ECO:0000256" key="5">
    <source>
        <dbReference type="SAM" id="MobiDB-lite"/>
    </source>
</evidence>
<organism evidence="7 8">
    <name type="scientific">Halovivax cerinus</name>
    <dbReference type="NCBI Taxonomy" id="1487865"/>
    <lineage>
        <taxon>Archaea</taxon>
        <taxon>Methanobacteriati</taxon>
        <taxon>Methanobacteriota</taxon>
        <taxon>Stenosarchaea group</taxon>
        <taxon>Halobacteria</taxon>
        <taxon>Halobacteriales</taxon>
        <taxon>Natrialbaceae</taxon>
        <taxon>Halovivax</taxon>
    </lineage>
</organism>
<dbReference type="GO" id="GO:0051262">
    <property type="term" value="P:protein tetramerization"/>
    <property type="evidence" value="ECO:0007669"/>
    <property type="project" value="UniProtKB-ARBA"/>
</dbReference>
<dbReference type="InterPro" id="IPR011032">
    <property type="entry name" value="GroES-like_sf"/>
</dbReference>
<evidence type="ECO:0000313" key="8">
    <source>
        <dbReference type="Proteomes" id="UP001595846"/>
    </source>
</evidence>
<gene>
    <name evidence="7" type="ORF">ACFOUR_06825</name>
</gene>
<evidence type="ECO:0000256" key="1">
    <source>
        <dbReference type="ARBA" id="ARBA00022723"/>
    </source>
</evidence>
<protein>
    <submittedName>
        <fullName evidence="7">Zinc-dependent alcohol dehydrogenase family protein</fullName>
    </submittedName>
</protein>
<dbReference type="GO" id="GO:0043168">
    <property type="term" value="F:anion binding"/>
    <property type="evidence" value="ECO:0007669"/>
    <property type="project" value="UniProtKB-ARBA"/>
</dbReference>
<feature type="domain" description="Enoyl reductase (ER)" evidence="6">
    <location>
        <begin position="10"/>
        <end position="372"/>
    </location>
</feature>
<feature type="region of interest" description="Disordered" evidence="5">
    <location>
        <begin position="235"/>
        <end position="262"/>
    </location>
</feature>
<evidence type="ECO:0000259" key="6">
    <source>
        <dbReference type="SMART" id="SM00829"/>
    </source>
</evidence>
<dbReference type="SUPFAM" id="SSF51735">
    <property type="entry name" value="NAD(P)-binding Rossmann-fold domains"/>
    <property type="match status" value="1"/>
</dbReference>
<dbReference type="InterPro" id="IPR020843">
    <property type="entry name" value="ER"/>
</dbReference>
<proteinExistence type="inferred from homology"/>
<dbReference type="InterPro" id="IPR013154">
    <property type="entry name" value="ADH-like_N"/>
</dbReference>
<dbReference type="RefSeq" id="WP_256530771.1">
    <property type="nucleotide sequence ID" value="NZ_CP101824.1"/>
</dbReference>
<comment type="caution">
    <text evidence="7">The sequence shown here is derived from an EMBL/GenBank/DDBJ whole genome shotgun (WGS) entry which is preliminary data.</text>
</comment>
<feature type="compositionally biased region" description="Basic and acidic residues" evidence="5">
    <location>
        <begin position="240"/>
        <end position="251"/>
    </location>
</feature>
<evidence type="ECO:0000256" key="4">
    <source>
        <dbReference type="RuleBase" id="RU361277"/>
    </source>
</evidence>
<name>A0ABD5NMR2_9EURY</name>
<dbReference type="GO" id="GO:0044281">
    <property type="term" value="P:small molecule metabolic process"/>
    <property type="evidence" value="ECO:0007669"/>
    <property type="project" value="UniProtKB-ARBA"/>
</dbReference>
<dbReference type="Gene3D" id="3.90.180.10">
    <property type="entry name" value="Medium-chain alcohol dehydrogenases, catalytic domain"/>
    <property type="match status" value="1"/>
</dbReference>
<keyword evidence="1 4" id="KW-0479">Metal-binding</keyword>
<dbReference type="InterPro" id="IPR036291">
    <property type="entry name" value="NAD(P)-bd_dom_sf"/>
</dbReference>
<dbReference type="AlphaFoldDB" id="A0ABD5NMR2"/>